<dbReference type="PRINTS" id="PR00412">
    <property type="entry name" value="EPOXHYDRLASE"/>
</dbReference>
<name>A0A221JZY1_9RHOB</name>
<dbReference type="PANTHER" id="PTHR43194:SF2">
    <property type="entry name" value="PEROXISOMAL MEMBRANE PROTEIN LPX1"/>
    <property type="match status" value="1"/>
</dbReference>
<feature type="domain" description="AB hydrolase-1" evidence="1">
    <location>
        <begin position="32"/>
        <end position="283"/>
    </location>
</feature>
<reference evidence="2 3" key="1">
    <citation type="submission" date="2017-07" db="EMBL/GenBank/DDBJ databases">
        <title>Genome Sequence of Sulfitobacter pseudonitzschiae Strain SMR1 Isolated from a culture of the Diatom Skeletonema marinoi.</title>
        <authorList>
            <person name="Topel M."/>
            <person name="Pinder M.I.M."/>
            <person name="Johansson O.N."/>
            <person name="Kourtchenko O."/>
            <person name="Godhe A."/>
            <person name="Clarke A.K."/>
        </authorList>
    </citation>
    <scope>NUCLEOTIDE SEQUENCE [LARGE SCALE GENOMIC DNA]</scope>
    <source>
        <strain evidence="2 3">SMR1</strain>
    </source>
</reference>
<dbReference type="GO" id="GO:0004177">
    <property type="term" value="F:aminopeptidase activity"/>
    <property type="evidence" value="ECO:0007669"/>
    <property type="project" value="UniProtKB-KW"/>
</dbReference>
<proteinExistence type="predicted"/>
<dbReference type="AlphaFoldDB" id="A0A221JZY1"/>
<dbReference type="RefSeq" id="WP_089420129.1">
    <property type="nucleotide sequence ID" value="NZ_CP022415.1"/>
</dbReference>
<evidence type="ECO:0000259" key="1">
    <source>
        <dbReference type="Pfam" id="PF00561"/>
    </source>
</evidence>
<gene>
    <name evidence="2" type="primary">pip</name>
    <name evidence="2" type="ORF">SULPSESMR1_01360</name>
</gene>
<dbReference type="EC" id="3.4.11.5" evidence="2"/>
<dbReference type="PANTHER" id="PTHR43194">
    <property type="entry name" value="HYDROLASE ALPHA/BETA FOLD FAMILY"/>
    <property type="match status" value="1"/>
</dbReference>
<dbReference type="InterPro" id="IPR000073">
    <property type="entry name" value="AB_hydrolase_1"/>
</dbReference>
<dbReference type="InterPro" id="IPR050228">
    <property type="entry name" value="Carboxylesterase_BioH"/>
</dbReference>
<dbReference type="Gene3D" id="3.40.50.1820">
    <property type="entry name" value="alpha/beta hydrolase"/>
    <property type="match status" value="1"/>
</dbReference>
<evidence type="ECO:0000313" key="2">
    <source>
        <dbReference type="EMBL" id="ASM72180.1"/>
    </source>
</evidence>
<dbReference type="Pfam" id="PF00561">
    <property type="entry name" value="Abhydrolase_1"/>
    <property type="match status" value="1"/>
</dbReference>
<keyword evidence="2" id="KW-0645">Protease</keyword>
<sequence length="298" mass="32490">MYAYFMPSFEPAESTNVNQTSLAVHEAGEGAPVVFVHGGVSDLRTWANQVGPFAETFRAITYSRRYHCPNATIPSDAPDPIQTHVDDLAALIKARDADPAHIVGHSWGALIALLLAVDRPTLVRSLVLIEPPTVSMHVNVPPKFSQMIGLLFRSPKLAVAIAKLGIGALAPAEKAFRNGNDKKAVELFGRGVLGNRRFVSLSAERYKQVWDNRGPDRAIAIYDGFPDLRAIELAQVSMPVLLVSGSESPRVFPLLIDDLSQRLSNARRLVVQGASHIIHEDAPTALNDAVLHFLKEID</sequence>
<dbReference type="InterPro" id="IPR000639">
    <property type="entry name" value="Epox_hydrolase-like"/>
</dbReference>
<dbReference type="InterPro" id="IPR029058">
    <property type="entry name" value="AB_hydrolase_fold"/>
</dbReference>
<dbReference type="EMBL" id="CP022415">
    <property type="protein sequence ID" value="ASM72180.1"/>
    <property type="molecule type" value="Genomic_DNA"/>
</dbReference>
<keyword evidence="2" id="KW-0031">Aminopeptidase</keyword>
<dbReference type="Proteomes" id="UP000199754">
    <property type="component" value="Chromosome"/>
</dbReference>
<keyword evidence="3" id="KW-1185">Reference proteome</keyword>
<dbReference type="KEGG" id="spse:SULPSESMR1_01360"/>
<organism evidence="2 3">
    <name type="scientific">Pseudosulfitobacter pseudonitzschiae</name>
    <dbReference type="NCBI Taxonomy" id="1402135"/>
    <lineage>
        <taxon>Bacteria</taxon>
        <taxon>Pseudomonadati</taxon>
        <taxon>Pseudomonadota</taxon>
        <taxon>Alphaproteobacteria</taxon>
        <taxon>Rhodobacterales</taxon>
        <taxon>Roseobacteraceae</taxon>
        <taxon>Pseudosulfitobacter</taxon>
    </lineage>
</organism>
<protein>
    <submittedName>
        <fullName evidence="2">Proline iminopeptidase</fullName>
        <ecNumber evidence="2">3.4.11.5</ecNumber>
    </submittedName>
</protein>
<dbReference type="SUPFAM" id="SSF53474">
    <property type="entry name" value="alpha/beta-Hydrolases"/>
    <property type="match status" value="1"/>
</dbReference>
<evidence type="ECO:0000313" key="3">
    <source>
        <dbReference type="Proteomes" id="UP000199754"/>
    </source>
</evidence>
<keyword evidence="2" id="KW-0378">Hydrolase</keyword>
<dbReference type="OrthoDB" id="9804723at2"/>
<accession>A0A221JZY1</accession>